<proteinExistence type="predicted"/>
<dbReference type="InterPro" id="IPR036866">
    <property type="entry name" value="RibonucZ/Hydroxyglut_hydro"/>
</dbReference>
<gene>
    <name evidence="2" type="ORF">CEG14_20435</name>
</gene>
<accession>A0A261S8V0</accession>
<evidence type="ECO:0000313" key="3">
    <source>
        <dbReference type="Proteomes" id="UP000217005"/>
    </source>
</evidence>
<dbReference type="EMBL" id="NEVL01000004">
    <property type="protein sequence ID" value="OZI33210.1"/>
    <property type="molecule type" value="Genomic_DNA"/>
</dbReference>
<dbReference type="AlphaFoldDB" id="A0A261S8V0"/>
<name>A0A261S8V0_9BORD</name>
<organism evidence="2 3">
    <name type="scientific">Bordetella genomosp. 1</name>
    <dbReference type="NCBI Taxonomy" id="1395607"/>
    <lineage>
        <taxon>Bacteria</taxon>
        <taxon>Pseudomonadati</taxon>
        <taxon>Pseudomonadota</taxon>
        <taxon>Betaproteobacteria</taxon>
        <taxon>Burkholderiales</taxon>
        <taxon>Alcaligenaceae</taxon>
        <taxon>Bordetella</taxon>
    </lineage>
</organism>
<evidence type="ECO:0000259" key="1">
    <source>
        <dbReference type="SMART" id="SM00849"/>
    </source>
</evidence>
<feature type="domain" description="Metallo-beta-lactamase" evidence="1">
    <location>
        <begin position="73"/>
        <end position="271"/>
    </location>
</feature>
<dbReference type="SUPFAM" id="SSF56281">
    <property type="entry name" value="Metallo-hydrolase/oxidoreductase"/>
    <property type="match status" value="1"/>
</dbReference>
<dbReference type="InterPro" id="IPR001279">
    <property type="entry name" value="Metallo-B-lactamas"/>
</dbReference>
<reference evidence="2 3" key="1">
    <citation type="submission" date="2017-05" db="EMBL/GenBank/DDBJ databases">
        <title>Complete and WGS of Bordetella genogroups.</title>
        <authorList>
            <person name="Spilker T."/>
            <person name="LiPuma J."/>
        </authorList>
    </citation>
    <scope>NUCLEOTIDE SEQUENCE [LARGE SCALE GENOMIC DNA]</scope>
    <source>
        <strain evidence="2 3">AU17610</strain>
    </source>
</reference>
<sequence length="317" mass="34902">MALLARRRRFKNLDGSTAPGTVVPAFRMLVVDGLAGRGRGVSRRAFVPTVLPDLATIGTPPAPGEGARLTWIGHASWLVQLEGKSLLIDPIFGELGLGPKVRNVPPGLLPEHLPPIDAVLITHNHYDHLDLPSLERVGAPVVAGLGLKAYFAKRGMHASELGWWKSVQLGPIKLTFVPAQHYSRRSLTDGNQTLWGGFVVEGPSACVYHSGDTGYFAGFKEIGYRFPEIDAALLPIGAYEPEWFMNRQHMNPEQAVHAYIDLGAKQFFAMHWGTFKLTYEALDEPPVRLTAEWKRLGLPRLRKRILAVGESAVVRRG</sequence>
<protein>
    <recommendedName>
        <fullName evidence="1">Metallo-beta-lactamase domain-containing protein</fullName>
    </recommendedName>
</protein>
<dbReference type="Gene3D" id="3.60.15.10">
    <property type="entry name" value="Ribonuclease Z/Hydroxyacylglutathione hydrolase-like"/>
    <property type="match status" value="1"/>
</dbReference>
<dbReference type="Pfam" id="PF12706">
    <property type="entry name" value="Lactamase_B_2"/>
    <property type="match status" value="1"/>
</dbReference>
<dbReference type="SMART" id="SM00849">
    <property type="entry name" value="Lactamase_B"/>
    <property type="match status" value="1"/>
</dbReference>
<dbReference type="PANTHER" id="PTHR15032">
    <property type="entry name" value="N-ACYL-PHOSPHATIDYLETHANOLAMINE-HYDROLYZING PHOSPHOLIPASE D"/>
    <property type="match status" value="1"/>
</dbReference>
<dbReference type="RefSeq" id="WP_094828205.1">
    <property type="nucleotide sequence ID" value="NZ_NEVL01000004.1"/>
</dbReference>
<dbReference type="PANTHER" id="PTHR15032:SF36">
    <property type="entry name" value="METALLO-BETA-LACTAMASE DOMAIN-CONTAINING PROTEIN"/>
    <property type="match status" value="1"/>
</dbReference>
<evidence type="ECO:0000313" key="2">
    <source>
        <dbReference type="EMBL" id="OZI33210.1"/>
    </source>
</evidence>
<dbReference type="GO" id="GO:0005737">
    <property type="term" value="C:cytoplasm"/>
    <property type="evidence" value="ECO:0007669"/>
    <property type="project" value="TreeGrafter"/>
</dbReference>
<dbReference type="Proteomes" id="UP000217005">
    <property type="component" value="Unassembled WGS sequence"/>
</dbReference>
<comment type="caution">
    <text evidence="2">The sequence shown here is derived from an EMBL/GenBank/DDBJ whole genome shotgun (WGS) entry which is preliminary data.</text>
</comment>
<dbReference type="OrthoDB" id="9805728at2"/>